<dbReference type="PROSITE" id="PS51014">
    <property type="entry name" value="COBK_CBIJ"/>
    <property type="match status" value="1"/>
</dbReference>
<keyword evidence="2" id="KW-0169">Cobalamin biosynthesis</keyword>
<dbReference type="NCBIfam" id="NF005968">
    <property type="entry name" value="PRK08057.1-2"/>
    <property type="match status" value="1"/>
</dbReference>
<protein>
    <submittedName>
        <fullName evidence="4">Cobalt-precorrin-6A reductase</fullName>
        <ecNumber evidence="4">1.3.1.106</ecNumber>
    </submittedName>
</protein>
<proteinExistence type="predicted"/>
<dbReference type="GO" id="GO:0016994">
    <property type="term" value="F:precorrin-6A reductase activity"/>
    <property type="evidence" value="ECO:0007669"/>
    <property type="project" value="InterPro"/>
</dbReference>
<dbReference type="UniPathway" id="UPA00148"/>
<name>A0A7S8C8X7_9HYPH</name>
<dbReference type="EMBL" id="CP058214">
    <property type="protein sequence ID" value="QPC45396.1"/>
    <property type="molecule type" value="Genomic_DNA"/>
</dbReference>
<dbReference type="AlphaFoldDB" id="A0A7S8C8X7"/>
<sequence length="242" mass="25032">MLILGGTGEARALASNLAGDARYRIVSSLAGRTAAPLLPDGAVRRGGFGGTEGLAAYLRDEGVALVVDATHPFAARMSENAAAACSELGLPLARLERPAWRAGPGDDWRMVADAREAARAIPAGARALLTVGGGEIAPFLERGDATFVARMIEPPAIPVPAHCEILLARPPFTVSGEMALMRERAIDMLVTKNSGGAATAAKLEAARGLRLPVLMIARPQKSPAPSAATIAEMLALIDRTLG</sequence>
<organism evidence="4 5">
    <name type="scientific">Kaustia mangrovi</name>
    <dbReference type="NCBI Taxonomy" id="2593653"/>
    <lineage>
        <taxon>Bacteria</taxon>
        <taxon>Pseudomonadati</taxon>
        <taxon>Pseudomonadota</taxon>
        <taxon>Alphaproteobacteria</taxon>
        <taxon>Hyphomicrobiales</taxon>
        <taxon>Parvibaculaceae</taxon>
        <taxon>Kaustia</taxon>
    </lineage>
</organism>
<keyword evidence="5" id="KW-1185">Reference proteome</keyword>
<evidence type="ECO:0000313" key="4">
    <source>
        <dbReference type="EMBL" id="QPC45396.1"/>
    </source>
</evidence>
<dbReference type="EC" id="1.3.1.106" evidence="4"/>
<evidence type="ECO:0000256" key="1">
    <source>
        <dbReference type="ARBA" id="ARBA00004953"/>
    </source>
</evidence>
<dbReference type="KEGG" id="kmn:HW532_17735"/>
<dbReference type="InterPro" id="IPR003723">
    <property type="entry name" value="Precorrin-6x_reduct"/>
</dbReference>
<evidence type="ECO:0000313" key="5">
    <source>
        <dbReference type="Proteomes" id="UP000593594"/>
    </source>
</evidence>
<dbReference type="Pfam" id="PF02571">
    <property type="entry name" value="CbiJ"/>
    <property type="match status" value="1"/>
</dbReference>
<dbReference type="PANTHER" id="PTHR36925:SF1">
    <property type="entry name" value="COBALT-PRECORRIN-6A REDUCTASE"/>
    <property type="match status" value="1"/>
</dbReference>
<keyword evidence="3 4" id="KW-0560">Oxidoreductase</keyword>
<evidence type="ECO:0000256" key="2">
    <source>
        <dbReference type="ARBA" id="ARBA00022573"/>
    </source>
</evidence>
<dbReference type="GO" id="GO:0009236">
    <property type="term" value="P:cobalamin biosynthetic process"/>
    <property type="evidence" value="ECO:0007669"/>
    <property type="project" value="UniProtKB-UniPathway"/>
</dbReference>
<accession>A0A7S8C8X7</accession>
<reference evidence="4 5" key="1">
    <citation type="submission" date="2020-06" db="EMBL/GenBank/DDBJ databases">
        <title>Genome sequence of 2 isolates from Red Sea Mangroves.</title>
        <authorList>
            <person name="Sefrji F."/>
            <person name="Michoud G."/>
            <person name="Merlino G."/>
            <person name="Daffonchio D."/>
        </authorList>
    </citation>
    <scope>NUCLEOTIDE SEQUENCE [LARGE SCALE GENOMIC DNA]</scope>
    <source>
        <strain evidence="4 5">R1DC25</strain>
    </source>
</reference>
<comment type="pathway">
    <text evidence="1">Cofactor biosynthesis; adenosylcobalamin biosynthesis.</text>
</comment>
<dbReference type="PANTHER" id="PTHR36925">
    <property type="entry name" value="COBALT-PRECORRIN-6A REDUCTASE"/>
    <property type="match status" value="1"/>
</dbReference>
<gene>
    <name evidence="4" type="ORF">HW532_17735</name>
</gene>
<evidence type="ECO:0000256" key="3">
    <source>
        <dbReference type="ARBA" id="ARBA00023002"/>
    </source>
</evidence>
<dbReference type="NCBIfam" id="TIGR00715">
    <property type="entry name" value="precor6x_red"/>
    <property type="match status" value="1"/>
</dbReference>
<dbReference type="Proteomes" id="UP000593594">
    <property type="component" value="Chromosome"/>
</dbReference>